<dbReference type="SMART" id="SM00530">
    <property type="entry name" value="HTH_XRE"/>
    <property type="match status" value="1"/>
</dbReference>
<organism evidence="3 4">
    <name type="scientific">Lysinibacillus halotolerans</name>
    <dbReference type="NCBI Taxonomy" id="1368476"/>
    <lineage>
        <taxon>Bacteria</taxon>
        <taxon>Bacillati</taxon>
        <taxon>Bacillota</taxon>
        <taxon>Bacilli</taxon>
        <taxon>Bacillales</taxon>
        <taxon>Bacillaceae</taxon>
        <taxon>Lysinibacillus</taxon>
    </lineage>
</organism>
<feature type="domain" description="HTH cro/C1-type" evidence="2">
    <location>
        <begin position="16"/>
        <end position="69"/>
    </location>
</feature>
<reference evidence="3 4" key="1">
    <citation type="journal article" date="2014" name="Int. J. Syst. Evol. Microbiol.">
        <title>Lysinibacillus halotolerans sp. nov., isolated from saline-alkaline soil.</title>
        <authorList>
            <person name="Kong D."/>
            <person name="Wang Y."/>
            <person name="Zhao B."/>
            <person name="Li Y."/>
            <person name="Song J."/>
            <person name="Zhai Y."/>
            <person name="Zhang C."/>
            <person name="Wang H."/>
            <person name="Chen X."/>
            <person name="Zhao B."/>
            <person name="Ruan Z."/>
        </authorList>
    </citation>
    <scope>NUCLEOTIDE SEQUENCE [LARGE SCALE GENOMIC DNA]</scope>
    <source>
        <strain evidence="3 4">MCCC 1A12703</strain>
    </source>
</reference>
<dbReference type="CDD" id="cd00093">
    <property type="entry name" value="HTH_XRE"/>
    <property type="match status" value="1"/>
</dbReference>
<protein>
    <submittedName>
        <fullName evidence="3">Helix-turn-helix domain-containing protein</fullName>
    </submittedName>
</protein>
<keyword evidence="4" id="KW-1185">Reference proteome</keyword>
<dbReference type="SMART" id="SM00028">
    <property type="entry name" value="TPR"/>
    <property type="match status" value="3"/>
</dbReference>
<dbReference type="EMBL" id="RHLQ01000057">
    <property type="protein sequence ID" value="RNC97255.1"/>
    <property type="molecule type" value="Genomic_DNA"/>
</dbReference>
<dbReference type="Proteomes" id="UP000279909">
    <property type="component" value="Unassembled WGS sequence"/>
</dbReference>
<proteinExistence type="predicted"/>
<dbReference type="Pfam" id="PF13181">
    <property type="entry name" value="TPR_8"/>
    <property type="match status" value="1"/>
</dbReference>
<dbReference type="PROSITE" id="PS50943">
    <property type="entry name" value="HTH_CROC1"/>
    <property type="match status" value="1"/>
</dbReference>
<evidence type="ECO:0000313" key="3">
    <source>
        <dbReference type="EMBL" id="RNC97255.1"/>
    </source>
</evidence>
<keyword evidence="1" id="KW-0802">TPR repeat</keyword>
<sequence>MKDKWRFCMKNIGHFIKEERIRQNLKQSFLAKGICSISYLSKIENHDIQASDEVISLLLKKLNKDIDRIRILSHEEEKILKEELLEIYEVITINKNQIFAIEKIKSIEKKFSSILAGQNLIIYKNLVVLRLFLSLGDKENCEKYIDKILKSEYKLDEFQQYLFFKLKAIFFYQYQNKKMSLYYIEAIDKNYILSPIEEADFNYVSGLIYLVNNQIIDAIEKLNLSAEYFSKNFHMKRAVECYISIGIAYKKANLIQKSENNYLLAMKIVNELKLNEFKGIIYHNIGSLYSLKGDSKRAIDYYRKSIENKQDNSEKLVTVLYILKELIKHKSTETEQKYWIAFGEKICDTNKLFQCEYENHFSIFKELLENRLSEKTIKKSLNFFKEKQDYEHLSYYNNIFGEYFFNKGRYKIAANHYKNAYFYLGGNKFERVGNH</sequence>
<dbReference type="InterPro" id="IPR011990">
    <property type="entry name" value="TPR-like_helical_dom_sf"/>
</dbReference>
<feature type="repeat" description="TPR" evidence="1">
    <location>
        <begin position="279"/>
        <end position="312"/>
    </location>
</feature>
<comment type="caution">
    <text evidence="3">The sequence shown here is derived from an EMBL/GenBank/DDBJ whole genome shotgun (WGS) entry which is preliminary data.</text>
</comment>
<dbReference type="SUPFAM" id="SSF48452">
    <property type="entry name" value="TPR-like"/>
    <property type="match status" value="1"/>
</dbReference>
<dbReference type="InterPro" id="IPR001387">
    <property type="entry name" value="Cro/C1-type_HTH"/>
</dbReference>
<name>A0A3M8H465_9BACI</name>
<dbReference type="Pfam" id="PF01381">
    <property type="entry name" value="HTH_3"/>
    <property type="match status" value="1"/>
</dbReference>
<dbReference type="Gene3D" id="1.25.40.10">
    <property type="entry name" value="Tetratricopeptide repeat domain"/>
    <property type="match status" value="1"/>
</dbReference>
<gene>
    <name evidence="3" type="ORF">EC501_16310</name>
</gene>
<evidence type="ECO:0000259" key="2">
    <source>
        <dbReference type="PROSITE" id="PS50943"/>
    </source>
</evidence>
<dbReference type="GO" id="GO:0003677">
    <property type="term" value="F:DNA binding"/>
    <property type="evidence" value="ECO:0007669"/>
    <property type="project" value="InterPro"/>
</dbReference>
<dbReference type="InterPro" id="IPR019734">
    <property type="entry name" value="TPR_rpt"/>
</dbReference>
<dbReference type="InterPro" id="IPR010982">
    <property type="entry name" value="Lambda_DNA-bd_dom_sf"/>
</dbReference>
<evidence type="ECO:0000313" key="4">
    <source>
        <dbReference type="Proteomes" id="UP000279909"/>
    </source>
</evidence>
<dbReference type="PROSITE" id="PS50005">
    <property type="entry name" value="TPR"/>
    <property type="match status" value="1"/>
</dbReference>
<dbReference type="Gene3D" id="1.10.260.40">
    <property type="entry name" value="lambda repressor-like DNA-binding domains"/>
    <property type="match status" value="1"/>
</dbReference>
<evidence type="ECO:0000256" key="1">
    <source>
        <dbReference type="PROSITE-ProRule" id="PRU00339"/>
    </source>
</evidence>
<accession>A0A3M8H465</accession>
<dbReference type="AlphaFoldDB" id="A0A3M8H465"/>
<dbReference type="SUPFAM" id="SSF47413">
    <property type="entry name" value="lambda repressor-like DNA-binding domains"/>
    <property type="match status" value="1"/>
</dbReference>